<dbReference type="PANTHER" id="PTHR13299:SF0">
    <property type="entry name" value="PEROXISOMAL MEMBRANE PROTEIN PEX16"/>
    <property type="match status" value="1"/>
</dbReference>
<comment type="subcellular location">
    <subcellularLocation>
        <location evidence="2">Peroxisome membrane</location>
    </subcellularLocation>
</comment>
<keyword evidence="2" id="KW-0962">Peroxisome biogenesis</keyword>
<dbReference type="Proteomes" id="UP001162640">
    <property type="component" value="Unassembled WGS sequence"/>
</dbReference>
<dbReference type="AlphaFoldDB" id="A0A9W7EIT1"/>
<dbReference type="Pfam" id="PF08610">
    <property type="entry name" value="Pex16"/>
    <property type="match status" value="1"/>
</dbReference>
<evidence type="ECO:0000313" key="4">
    <source>
        <dbReference type="EMBL" id="GMH82489.1"/>
    </source>
</evidence>
<evidence type="ECO:0000256" key="3">
    <source>
        <dbReference type="SAM" id="MobiDB-lite"/>
    </source>
</evidence>
<sequence>MNSSTPLQRSVNWIKAHHTSLNLLSSLISSSSYLLPSRFSSSDSTVEFTCAISDLISLLNQLCKHESNCMGSNGMTINGDGGNSSGDGGNGSTITSIRILITIIEIIQLSLEKASHKPNKPSTRSTTITSIEATKTILRLLLLHLTTTSSSILSSGGEIIPGLKNPTARQIFIEGIIHNGGVKVRGEQTGRNIRLPVEAVRRGEGIPSLNSNANDDDADLSNSSVPPPSNNILKKLGEILHILRPLIYSKLNYSTTSTTGTWIPWLTSLIIDVVSHKLTSYGLIQETGHISKPNALELKRRKTQWFLYVLRAPIFKKGIGKIVNLRDYITLPGFEMVFRYVVGWMVYVKENHFLLESMC</sequence>
<organism evidence="4 5">
    <name type="scientific">Triparma laevis f. inornata</name>
    <dbReference type="NCBI Taxonomy" id="1714386"/>
    <lineage>
        <taxon>Eukaryota</taxon>
        <taxon>Sar</taxon>
        <taxon>Stramenopiles</taxon>
        <taxon>Ochrophyta</taxon>
        <taxon>Bolidophyceae</taxon>
        <taxon>Parmales</taxon>
        <taxon>Triparmaceae</taxon>
        <taxon>Triparma</taxon>
    </lineage>
</organism>
<dbReference type="GO" id="GO:0007031">
    <property type="term" value="P:peroxisome organization"/>
    <property type="evidence" value="ECO:0007669"/>
    <property type="project" value="UniProtKB-KW"/>
</dbReference>
<dbReference type="PANTHER" id="PTHR13299">
    <property type="entry name" value="PEROXISOMAL MEMBRANE PROTEIN PEX16"/>
    <property type="match status" value="1"/>
</dbReference>
<dbReference type="InterPro" id="IPR013919">
    <property type="entry name" value="Pex16"/>
</dbReference>
<proteinExistence type="inferred from homology"/>
<evidence type="ECO:0000256" key="2">
    <source>
        <dbReference type="RuleBase" id="RU365003"/>
    </source>
</evidence>
<gene>
    <name evidence="4" type="ORF">TL16_g09275</name>
</gene>
<comment type="caution">
    <text evidence="4">The sequence shown here is derived from an EMBL/GenBank/DDBJ whole genome shotgun (WGS) entry which is preliminary data.</text>
</comment>
<reference evidence="5" key="1">
    <citation type="journal article" date="2023" name="Commun. Biol.">
        <title>Genome analysis of Parmales, the sister group of diatoms, reveals the evolutionary specialization of diatoms from phago-mixotrophs to photoautotrophs.</title>
        <authorList>
            <person name="Ban H."/>
            <person name="Sato S."/>
            <person name="Yoshikawa S."/>
            <person name="Yamada K."/>
            <person name="Nakamura Y."/>
            <person name="Ichinomiya M."/>
            <person name="Sato N."/>
            <person name="Blanc-Mathieu R."/>
            <person name="Endo H."/>
            <person name="Kuwata A."/>
            <person name="Ogata H."/>
        </authorList>
    </citation>
    <scope>NUCLEOTIDE SEQUENCE [LARGE SCALE GENOMIC DNA]</scope>
</reference>
<protein>
    <recommendedName>
        <fullName evidence="2">Peroxisomal membrane protein PEX16</fullName>
    </recommendedName>
</protein>
<accession>A0A9W7EIT1</accession>
<evidence type="ECO:0000256" key="1">
    <source>
        <dbReference type="ARBA" id="ARBA00009505"/>
    </source>
</evidence>
<evidence type="ECO:0000313" key="5">
    <source>
        <dbReference type="Proteomes" id="UP001162640"/>
    </source>
</evidence>
<feature type="region of interest" description="Disordered" evidence="3">
    <location>
        <begin position="205"/>
        <end position="225"/>
    </location>
</feature>
<keyword evidence="2" id="KW-0576">Peroxisome</keyword>
<name>A0A9W7EIT1_9STRA</name>
<comment type="similarity">
    <text evidence="1 2">Belongs to the peroxin-16 family.</text>
</comment>
<dbReference type="GO" id="GO:0005778">
    <property type="term" value="C:peroxisomal membrane"/>
    <property type="evidence" value="ECO:0007669"/>
    <property type="project" value="UniProtKB-SubCell"/>
</dbReference>
<dbReference type="EMBL" id="BLQM01000314">
    <property type="protein sequence ID" value="GMH82489.1"/>
    <property type="molecule type" value="Genomic_DNA"/>
</dbReference>